<dbReference type="Pfam" id="PF02274">
    <property type="entry name" value="ADI"/>
    <property type="match status" value="2"/>
</dbReference>
<dbReference type="GO" id="GO:0016990">
    <property type="term" value="F:arginine deiminase activity"/>
    <property type="evidence" value="ECO:0007669"/>
    <property type="project" value="TreeGrafter"/>
</dbReference>
<dbReference type="GO" id="GO:0019546">
    <property type="term" value="P:L-arginine deiminase pathway"/>
    <property type="evidence" value="ECO:0007669"/>
    <property type="project" value="TreeGrafter"/>
</dbReference>
<dbReference type="EMBL" id="CAFBQE010000114">
    <property type="protein sequence ID" value="CAB5054042.1"/>
    <property type="molecule type" value="Genomic_DNA"/>
</dbReference>
<accession>A0A6J7TLL6</accession>
<organism evidence="1">
    <name type="scientific">freshwater metagenome</name>
    <dbReference type="NCBI Taxonomy" id="449393"/>
    <lineage>
        <taxon>unclassified sequences</taxon>
        <taxon>metagenomes</taxon>
        <taxon>ecological metagenomes</taxon>
    </lineage>
</organism>
<reference evidence="1" key="1">
    <citation type="submission" date="2020-05" db="EMBL/GenBank/DDBJ databases">
        <authorList>
            <person name="Chiriac C."/>
            <person name="Salcher M."/>
            <person name="Ghai R."/>
            <person name="Kavagutti S V."/>
        </authorList>
    </citation>
    <scope>NUCLEOTIDE SEQUENCE</scope>
</reference>
<protein>
    <submittedName>
        <fullName evidence="1">Unannotated protein</fullName>
    </submittedName>
</protein>
<dbReference type="AlphaFoldDB" id="A0A6J7TLL6"/>
<dbReference type="Gene3D" id="3.75.10.10">
    <property type="entry name" value="L-arginine/glycine Amidinotransferase, Chain A"/>
    <property type="match status" value="1"/>
</dbReference>
<dbReference type="PANTHER" id="PTHR47271:SF2">
    <property type="entry name" value="ARGININE DEIMINASE"/>
    <property type="match status" value="1"/>
</dbReference>
<gene>
    <name evidence="1" type="ORF">UFOPK4284_01160</name>
</gene>
<name>A0A6J7TLL6_9ZZZZ</name>
<evidence type="ECO:0000313" key="1">
    <source>
        <dbReference type="EMBL" id="CAB5054042.1"/>
    </source>
</evidence>
<dbReference type="SUPFAM" id="SSF55909">
    <property type="entry name" value="Pentein"/>
    <property type="match status" value="1"/>
</dbReference>
<proteinExistence type="predicted"/>
<sequence>MTPSNDSAWGTADMVSNLARVLVRTPTTVGKFVQEGFWRMPDLDSLTEEHKSFTQLLESLGCEVEVAESVEGLVDAVYMHDPMIMTPHGAILLRMAKPVRSPEPAQFRKVLERMGVPILGELTEPAFADGGDKVWLDDKTLLIGHSYRTNTAGIEQIREMLRPFGVELHSFDLPHYEGPGAVLHLMSVLSPISYDKAVVYEPLAPARLLMFLQSRGITWFTVSEKEMLTQGSNVLTVRPNVVVLAAGNPEIEEKLRAAGVEVHLFVGNNVAVKGDGGPTCLTAPLLRVKTKIFNHSTVTSCLEIL</sequence>
<dbReference type="PANTHER" id="PTHR47271">
    <property type="entry name" value="ARGININE DEIMINASE"/>
    <property type="match status" value="1"/>
</dbReference>